<keyword evidence="8 14" id="KW-0812">Transmembrane</keyword>
<evidence type="ECO:0000256" key="6">
    <source>
        <dbReference type="ARBA" id="ARBA00022676"/>
    </source>
</evidence>
<accession>A0A507E0B0</accession>
<feature type="transmembrane region" description="Helical" evidence="14">
    <location>
        <begin position="237"/>
        <end position="260"/>
    </location>
</feature>
<comment type="caution">
    <text evidence="16">The sequence shown here is derived from an EMBL/GenBank/DDBJ whole genome shotgun (WGS) entry which is preliminary data.</text>
</comment>
<dbReference type="GO" id="GO:0106073">
    <property type="term" value="F:dolichyl pyrophosphate Glc2Man9GlcNAc2 alpha-1,2-glucosyltransferase activity"/>
    <property type="evidence" value="ECO:0007669"/>
    <property type="project" value="UniProtKB-UniRule"/>
</dbReference>
<evidence type="ECO:0000256" key="11">
    <source>
        <dbReference type="ARBA" id="ARBA00023136"/>
    </source>
</evidence>
<keyword evidence="17" id="KW-1185">Reference proteome</keyword>
<evidence type="ECO:0000256" key="14">
    <source>
        <dbReference type="PIRNR" id="PIRNR028810"/>
    </source>
</evidence>
<evidence type="ECO:0000256" key="15">
    <source>
        <dbReference type="SAM" id="SignalP"/>
    </source>
</evidence>
<keyword evidence="6 14" id="KW-0328">Glycosyltransferase</keyword>
<comment type="function">
    <text evidence="12">Dol-P-Glc:Glc(2)Man(9)GlcNAc(2)-PP-Dol alpha-1,2-glucosyltransferase that operates in the biosynthetic pathway of dolichol-linked oligosaccharides, the glycan precursors employed in protein asparagine (N)-glycosylation. The assembly of dolichol-linked oligosaccharides begins on the cytosolic side of the endoplasmic reticulum membrane and finishes in its lumen. The sequential addition of sugars to dolichol pyrophosphate produces dolichol-linked oligosaccharides containing fourteen sugars, including two GlcNAcs, nine mannoses and three glucoses. Once assembled, the oligosaccharide is transferred from the lipid to nascent proteins by oligosaccharyltransferases. In the lumen of the endoplasmic reticulum, adds the third and last glucose residue from dolichyl phosphate glucose (Dol-P-Glc) onto the lipid-linked oligosaccharide intermediate Glc(2)Man(9)GlcNAc(2)-PP-Dol to produce Glc(3)Man(9)GlcNAc(2)-PP-Dol.</text>
</comment>
<dbReference type="AlphaFoldDB" id="A0A507E0B0"/>
<dbReference type="EMBL" id="QEAQ01000065">
    <property type="protein sequence ID" value="TPX56795.1"/>
    <property type="molecule type" value="Genomic_DNA"/>
</dbReference>
<dbReference type="InterPro" id="IPR016900">
    <property type="entry name" value="Alg10"/>
</dbReference>
<keyword evidence="15" id="KW-0732">Signal</keyword>
<proteinExistence type="inferred from homology"/>
<comment type="similarity">
    <text evidence="3 14">Belongs to the ALG10 glucosyltransferase family.</text>
</comment>
<dbReference type="STRING" id="109895.A0A507E0B0"/>
<keyword evidence="11 14" id="KW-0472">Membrane</keyword>
<dbReference type="GO" id="GO:0005789">
    <property type="term" value="C:endoplasmic reticulum membrane"/>
    <property type="evidence" value="ECO:0007669"/>
    <property type="project" value="UniProtKB-SubCell"/>
</dbReference>
<feature type="transmembrane region" description="Helical" evidence="14">
    <location>
        <begin position="151"/>
        <end position="176"/>
    </location>
</feature>
<evidence type="ECO:0000256" key="2">
    <source>
        <dbReference type="ARBA" id="ARBA00004922"/>
    </source>
</evidence>
<dbReference type="PIRSF" id="PIRSF028810">
    <property type="entry name" value="Alpha1_2_glucosyltferase_Alg10"/>
    <property type="match status" value="1"/>
</dbReference>
<evidence type="ECO:0000256" key="7">
    <source>
        <dbReference type="ARBA" id="ARBA00022679"/>
    </source>
</evidence>
<comment type="catalytic activity">
    <reaction evidence="13">
        <text>an alpha-D-Glc-(1-&gt;3)-alpha-D-Glc-(1-&gt;3)-alpha-D-Man-(1-&gt;2)-alpha-D-Man-(1-&gt;2)-alpha-D-Man-(1-&gt;3)-[alpha-D-Man-(1-&gt;2)-alpha-D-Man-(1-&gt;3)-[alpha-D-Man-(1-&gt;2)-alpha-D-Man-(1-&gt;6)]-alpha-D-Man-(1-&gt;6)]-beta-D-Man-(1-&gt;4)-beta-D-GlcNAc-(1-&gt;4)-alpha-D-GlcNAc-diphospho-di-trans,poly-cis-dolichol + a di-trans,poly-cis-dolichyl beta-D-glucosyl phosphate = a alpha-D-Glc-(1-&gt;2)-alpha-D-Glc-(1-&gt;3)-alpha-D-Glc-(1-&gt;3)-alpha-D-Man-(1-&gt;2)-alpha-D-Man-(1-&gt;2)-alpha-D-Man-(1-&gt;3)-[alpha-D-Man-(1-&gt;2)-alpha-D-Man-(1-&gt;3)-[alpha-D-Man-(1-&gt;2)-alpha-D-Man-(1-&gt;6)]-alpha-D-Man-(1-&gt;6)]-beta-D-Man-(1-&gt;4)-beta-D-GlcNAc-(1-&gt;4)-alpha-D-GlcNAc-diphospho-di-trans,poly-cis-dolichol + a di-trans,poly-cis-dolichyl phosphate + H(+)</text>
        <dbReference type="Rhea" id="RHEA:29543"/>
        <dbReference type="Rhea" id="RHEA-COMP:19498"/>
        <dbReference type="Rhea" id="RHEA-COMP:19502"/>
        <dbReference type="Rhea" id="RHEA-COMP:19512"/>
        <dbReference type="Rhea" id="RHEA-COMP:19522"/>
        <dbReference type="ChEBI" id="CHEBI:15378"/>
        <dbReference type="ChEBI" id="CHEBI:57525"/>
        <dbReference type="ChEBI" id="CHEBI:57683"/>
        <dbReference type="ChEBI" id="CHEBI:132522"/>
        <dbReference type="ChEBI" id="CHEBI:132523"/>
        <dbReference type="EC" id="2.4.1.256"/>
    </reaction>
    <physiologicalReaction direction="left-to-right" evidence="13">
        <dbReference type="Rhea" id="RHEA:29544"/>
    </physiologicalReaction>
</comment>
<gene>
    <name evidence="16" type="primary">DIE2</name>
    <name evidence="16" type="ORF">PhCBS80983_g04278</name>
</gene>
<name>A0A507E0B0_9FUNG</name>
<dbReference type="PANTHER" id="PTHR12989:SF10">
    <property type="entry name" value="DOL-P-GLC:GLC(2)MAN(9)GLCNAC(2)-PP-DOL ALPHA-1,2-GLUCOSYLTRANSFERASE-RELATED"/>
    <property type="match status" value="1"/>
</dbReference>
<comment type="subcellular location">
    <subcellularLocation>
        <location evidence="1">Endoplasmic reticulum membrane</location>
        <topology evidence="1">Multi-pass membrane protein</topology>
    </subcellularLocation>
</comment>
<evidence type="ECO:0000256" key="13">
    <source>
        <dbReference type="ARBA" id="ARBA00048064"/>
    </source>
</evidence>
<dbReference type="Proteomes" id="UP000318582">
    <property type="component" value="Unassembled WGS sequence"/>
</dbReference>
<comment type="caution">
    <text evidence="14">Lacks conserved residue(s) required for the propagation of feature annotation.</text>
</comment>
<dbReference type="PANTHER" id="PTHR12989">
    <property type="entry name" value="ALPHA-1,2-GLUCOSYLTRANSFERASE ALG10"/>
    <property type="match status" value="1"/>
</dbReference>
<keyword evidence="7 16" id="KW-0808">Transferase</keyword>
<evidence type="ECO:0000256" key="12">
    <source>
        <dbReference type="ARBA" id="ARBA00044727"/>
    </source>
</evidence>
<comment type="pathway">
    <text evidence="2">Protein modification; protein glycosylation.</text>
</comment>
<feature type="signal peptide" evidence="15">
    <location>
        <begin position="1"/>
        <end position="25"/>
    </location>
</feature>
<dbReference type="EC" id="2.4.1.256" evidence="4 14"/>
<evidence type="ECO:0000256" key="9">
    <source>
        <dbReference type="ARBA" id="ARBA00022824"/>
    </source>
</evidence>
<feature type="transmembrane region" description="Helical" evidence="14">
    <location>
        <begin position="96"/>
        <end position="113"/>
    </location>
</feature>
<reference evidence="16 17" key="1">
    <citation type="journal article" date="2019" name="Sci. Rep.">
        <title>Comparative genomics of chytrid fungi reveal insights into the obligate biotrophic and pathogenic lifestyle of Synchytrium endobioticum.</title>
        <authorList>
            <person name="van de Vossenberg B.T.L.H."/>
            <person name="Warris S."/>
            <person name="Nguyen H.D.T."/>
            <person name="van Gent-Pelzer M.P.E."/>
            <person name="Joly D.L."/>
            <person name="van de Geest H.C."/>
            <person name="Bonants P.J.M."/>
            <person name="Smith D.S."/>
            <person name="Levesque C.A."/>
            <person name="van der Lee T.A.J."/>
        </authorList>
    </citation>
    <scope>NUCLEOTIDE SEQUENCE [LARGE SCALE GENOMIC DNA]</scope>
    <source>
        <strain evidence="16 17">CBS 809.83</strain>
    </source>
</reference>
<evidence type="ECO:0000313" key="17">
    <source>
        <dbReference type="Proteomes" id="UP000318582"/>
    </source>
</evidence>
<evidence type="ECO:0000313" key="16">
    <source>
        <dbReference type="EMBL" id="TPX56795.1"/>
    </source>
</evidence>
<evidence type="ECO:0000256" key="1">
    <source>
        <dbReference type="ARBA" id="ARBA00004477"/>
    </source>
</evidence>
<feature type="transmembrane region" description="Helical" evidence="14">
    <location>
        <begin position="426"/>
        <end position="447"/>
    </location>
</feature>
<dbReference type="Pfam" id="PF04922">
    <property type="entry name" value="DIE2_ALG10"/>
    <property type="match status" value="1"/>
</dbReference>
<evidence type="ECO:0000256" key="8">
    <source>
        <dbReference type="ARBA" id="ARBA00022692"/>
    </source>
</evidence>
<sequence length="466" mass="52381">MRTPKLSTTLLFLSTSGILLLTAVSLQDYVNRKAPEPYMDEIFHVRQAQTYCNGNYHIWDPKITTPPGLYVTSTILSKVPTQGIGCTTDSLRAHNLLFLTGTFAVLVVLLRTLHPRETSSKNSIVHAFTLSLFPISYFFHLVYYTDPGSTFLVLLAYLASLHGYHAGSAAIGLVAVTFRQTNVIWVMFIAGVAAMNMLSQRQPPSRTFNHIKMAQIDGPGGIWNLLSSFVVTAISRFGVLLSTVWPYVCVGASFVGFVFWNKGIVLGDRSNHIATIHVPQLYYYISTLLGFSFLSCDILGALSALAAQLNIVFLVSAVSTALFMGWTISMFTIEHPFLLADNRHYSFYIWKNIFRRHALSRYAVVPGYLFAFWACGRQLATSQPVILVILYLVSTVATLIPTPLFDFRYYIIPFLMYRIHITPPRTAVLVAEALIYILINLGTIYLFGERPFVWKSEQGALQRFMW</sequence>
<evidence type="ECO:0000256" key="5">
    <source>
        <dbReference type="ARBA" id="ARBA00018512"/>
    </source>
</evidence>
<keyword evidence="9" id="KW-0256">Endoplasmic reticulum</keyword>
<feature type="transmembrane region" description="Helical" evidence="14">
    <location>
        <begin position="281"/>
        <end position="305"/>
    </location>
</feature>
<feature type="chain" id="PRO_5021389901" description="Dol-P-Glc:Glc(2)Man(9)GlcNAc(2)-PP-Dol alpha-1,2-glucosyltransferase" evidence="15">
    <location>
        <begin position="26"/>
        <end position="466"/>
    </location>
</feature>
<dbReference type="GO" id="GO:0006488">
    <property type="term" value="P:dolichol-linked oligosaccharide biosynthetic process"/>
    <property type="evidence" value="ECO:0007669"/>
    <property type="project" value="UniProtKB-UniRule"/>
</dbReference>
<feature type="transmembrane region" description="Helical" evidence="14">
    <location>
        <begin position="385"/>
        <end position="405"/>
    </location>
</feature>
<feature type="transmembrane region" description="Helical" evidence="14">
    <location>
        <begin position="359"/>
        <end position="379"/>
    </location>
</feature>
<evidence type="ECO:0000256" key="10">
    <source>
        <dbReference type="ARBA" id="ARBA00022989"/>
    </source>
</evidence>
<evidence type="ECO:0000256" key="4">
    <source>
        <dbReference type="ARBA" id="ARBA00011967"/>
    </source>
</evidence>
<feature type="transmembrane region" description="Helical" evidence="14">
    <location>
        <begin position="183"/>
        <end position="199"/>
    </location>
</feature>
<organism evidence="16 17">
    <name type="scientific">Powellomyces hirtus</name>
    <dbReference type="NCBI Taxonomy" id="109895"/>
    <lineage>
        <taxon>Eukaryota</taxon>
        <taxon>Fungi</taxon>
        <taxon>Fungi incertae sedis</taxon>
        <taxon>Chytridiomycota</taxon>
        <taxon>Chytridiomycota incertae sedis</taxon>
        <taxon>Chytridiomycetes</taxon>
        <taxon>Spizellomycetales</taxon>
        <taxon>Powellomycetaceae</taxon>
        <taxon>Powellomyces</taxon>
    </lineage>
</organism>
<protein>
    <recommendedName>
        <fullName evidence="5 14">Dol-P-Glc:Glc(2)Man(9)GlcNAc(2)-PP-Dol alpha-1,2-glucosyltransferase</fullName>
        <ecNumber evidence="4 14">2.4.1.256</ecNumber>
    </recommendedName>
</protein>
<evidence type="ECO:0000256" key="3">
    <source>
        <dbReference type="ARBA" id="ARBA00010600"/>
    </source>
</evidence>
<keyword evidence="10 14" id="KW-1133">Transmembrane helix</keyword>
<feature type="transmembrane region" description="Helical" evidence="14">
    <location>
        <begin position="311"/>
        <end position="338"/>
    </location>
</feature>
<feature type="transmembrane region" description="Helical" evidence="14">
    <location>
        <begin position="125"/>
        <end position="145"/>
    </location>
</feature>